<keyword evidence="6 8" id="KW-0472">Membrane</keyword>
<keyword evidence="11" id="KW-1185">Reference proteome</keyword>
<dbReference type="AlphaFoldDB" id="A0A194VAZ6"/>
<dbReference type="InterPro" id="IPR011701">
    <property type="entry name" value="MFS"/>
</dbReference>
<feature type="transmembrane region" description="Helical" evidence="8">
    <location>
        <begin position="331"/>
        <end position="351"/>
    </location>
</feature>
<feature type="transmembrane region" description="Helical" evidence="8">
    <location>
        <begin position="86"/>
        <end position="109"/>
    </location>
</feature>
<dbReference type="EMBL" id="KN714763">
    <property type="protein sequence ID" value="KUI60966.1"/>
    <property type="molecule type" value="Genomic_DNA"/>
</dbReference>
<dbReference type="PANTHER" id="PTHR23514">
    <property type="entry name" value="BYPASS OF STOP CODON PROTEIN 6"/>
    <property type="match status" value="1"/>
</dbReference>
<dbReference type="FunFam" id="1.20.1250.20:FF:000308">
    <property type="entry name" value="MFS efflux transporter"/>
    <property type="match status" value="1"/>
</dbReference>
<evidence type="ECO:0000256" key="5">
    <source>
        <dbReference type="ARBA" id="ARBA00022989"/>
    </source>
</evidence>
<dbReference type="FunFam" id="1.20.1250.20:FF:000286">
    <property type="entry name" value="MFS efflux transporter"/>
    <property type="match status" value="1"/>
</dbReference>
<feature type="transmembrane region" description="Helical" evidence="8">
    <location>
        <begin position="209"/>
        <end position="230"/>
    </location>
</feature>
<keyword evidence="3" id="KW-0813">Transport</keyword>
<dbReference type="GO" id="GO:0012505">
    <property type="term" value="C:endomembrane system"/>
    <property type="evidence" value="ECO:0007669"/>
    <property type="project" value="UniProtKB-SubCell"/>
</dbReference>
<feature type="transmembrane region" description="Helical" evidence="8">
    <location>
        <begin position="387"/>
        <end position="410"/>
    </location>
</feature>
<keyword evidence="4 8" id="KW-0812">Transmembrane</keyword>
<reference evidence="11" key="1">
    <citation type="submission" date="2014-12" db="EMBL/GenBank/DDBJ databases">
        <title>Genome Sequence of Valsa Canker Pathogens Uncovers a Specific Adaption of Colonization on Woody Bark.</title>
        <authorList>
            <person name="Yin Z."/>
            <person name="Liu H."/>
            <person name="Gao X."/>
            <person name="Li Z."/>
            <person name="Song N."/>
            <person name="Ke X."/>
            <person name="Dai Q."/>
            <person name="Wu Y."/>
            <person name="Sun Y."/>
            <person name="Xu J.-R."/>
            <person name="Kang Z.K."/>
            <person name="Wang L."/>
            <person name="Huang L."/>
        </authorList>
    </citation>
    <scope>NUCLEOTIDE SEQUENCE [LARGE SCALE GENOMIC DNA]</scope>
    <source>
        <strain evidence="11">SXYL134</strain>
    </source>
</reference>
<feature type="compositionally biased region" description="Polar residues" evidence="7">
    <location>
        <begin position="1"/>
        <end position="10"/>
    </location>
</feature>
<feature type="transmembrane region" description="Helical" evidence="8">
    <location>
        <begin position="451"/>
        <end position="471"/>
    </location>
</feature>
<evidence type="ECO:0000256" key="2">
    <source>
        <dbReference type="ARBA" id="ARBA00008335"/>
    </source>
</evidence>
<comment type="subcellular location">
    <subcellularLocation>
        <location evidence="1">Endomembrane system</location>
        <topology evidence="1">Multi-pass membrane protein</topology>
    </subcellularLocation>
</comment>
<feature type="transmembrane region" description="Helical" evidence="8">
    <location>
        <begin position="175"/>
        <end position="197"/>
    </location>
</feature>
<organism evidence="10 11">
    <name type="scientific">Cytospora mali</name>
    <name type="common">Apple Valsa canker fungus</name>
    <name type="synonym">Valsa mali</name>
    <dbReference type="NCBI Taxonomy" id="578113"/>
    <lineage>
        <taxon>Eukaryota</taxon>
        <taxon>Fungi</taxon>
        <taxon>Dikarya</taxon>
        <taxon>Ascomycota</taxon>
        <taxon>Pezizomycotina</taxon>
        <taxon>Sordariomycetes</taxon>
        <taxon>Sordariomycetidae</taxon>
        <taxon>Diaporthales</taxon>
        <taxon>Cytosporaceae</taxon>
        <taxon>Cytospora</taxon>
    </lineage>
</organism>
<evidence type="ECO:0000256" key="6">
    <source>
        <dbReference type="ARBA" id="ARBA00023136"/>
    </source>
</evidence>
<dbReference type="PROSITE" id="PS50850">
    <property type="entry name" value="MFS"/>
    <property type="match status" value="1"/>
</dbReference>
<evidence type="ECO:0000256" key="1">
    <source>
        <dbReference type="ARBA" id="ARBA00004127"/>
    </source>
</evidence>
<dbReference type="GO" id="GO:0022857">
    <property type="term" value="F:transmembrane transporter activity"/>
    <property type="evidence" value="ECO:0007669"/>
    <property type="project" value="InterPro"/>
</dbReference>
<dbReference type="OrthoDB" id="413079at2759"/>
<keyword evidence="5 8" id="KW-1133">Transmembrane helix</keyword>
<feature type="transmembrane region" description="Helical" evidence="8">
    <location>
        <begin position="115"/>
        <end position="141"/>
    </location>
</feature>
<dbReference type="InterPro" id="IPR020846">
    <property type="entry name" value="MFS_dom"/>
</dbReference>
<name>A0A194VAZ6_CYTMA</name>
<evidence type="ECO:0000256" key="7">
    <source>
        <dbReference type="SAM" id="MobiDB-lite"/>
    </source>
</evidence>
<dbReference type="Gene3D" id="1.20.1250.20">
    <property type="entry name" value="MFS general substrate transporter like domains"/>
    <property type="match status" value="2"/>
</dbReference>
<dbReference type="InterPro" id="IPR036259">
    <property type="entry name" value="MFS_trans_sf"/>
</dbReference>
<dbReference type="GO" id="GO:0016020">
    <property type="term" value="C:membrane"/>
    <property type="evidence" value="ECO:0007669"/>
    <property type="project" value="TreeGrafter"/>
</dbReference>
<feature type="transmembrane region" description="Helical" evidence="8">
    <location>
        <begin position="242"/>
        <end position="261"/>
    </location>
</feature>
<evidence type="ECO:0000313" key="11">
    <source>
        <dbReference type="Proteomes" id="UP000078576"/>
    </source>
</evidence>
<comment type="similarity">
    <text evidence="2">Belongs to the major facilitator superfamily.</text>
</comment>
<evidence type="ECO:0000256" key="8">
    <source>
        <dbReference type="SAM" id="Phobius"/>
    </source>
</evidence>
<evidence type="ECO:0000256" key="4">
    <source>
        <dbReference type="ARBA" id="ARBA00022692"/>
    </source>
</evidence>
<evidence type="ECO:0000313" key="10">
    <source>
        <dbReference type="EMBL" id="KUI60966.1"/>
    </source>
</evidence>
<feature type="region of interest" description="Disordered" evidence="7">
    <location>
        <begin position="1"/>
        <end position="76"/>
    </location>
</feature>
<feature type="domain" description="Major facilitator superfamily (MFS) profile" evidence="9">
    <location>
        <begin position="88"/>
        <end position="478"/>
    </location>
</feature>
<feature type="transmembrane region" description="Helical" evidence="8">
    <location>
        <begin position="422"/>
        <end position="445"/>
    </location>
</feature>
<protein>
    <submittedName>
        <fullName evidence="10">Bypass of stop codon protein 6</fullName>
    </submittedName>
</protein>
<dbReference type="SUPFAM" id="SSF103473">
    <property type="entry name" value="MFS general substrate transporter"/>
    <property type="match status" value="1"/>
</dbReference>
<proteinExistence type="inferred from homology"/>
<dbReference type="PANTHER" id="PTHR23514:SF3">
    <property type="entry name" value="BYPASS OF STOP CODON PROTEIN 6"/>
    <property type="match status" value="1"/>
</dbReference>
<gene>
    <name evidence="10" type="ORF">VP1G_08144</name>
</gene>
<accession>A0A194VAZ6</accession>
<evidence type="ECO:0000256" key="3">
    <source>
        <dbReference type="ARBA" id="ARBA00022448"/>
    </source>
</evidence>
<dbReference type="Proteomes" id="UP000078576">
    <property type="component" value="Unassembled WGS sequence"/>
</dbReference>
<feature type="transmembrane region" description="Helical" evidence="8">
    <location>
        <begin position="363"/>
        <end position="381"/>
    </location>
</feature>
<sequence>MSDRSFTATIELQEAPVHRIPEPLYATTKTTSNEPGSCHPGRTLGRPSSQRSQDDPRGSGDAVSSLPVPTTVSQPVERWNHPRSNIARLLSCFWSLLVMGMNDAAYGALLPYMRAYYGLSVTIVSLVFLSPFIGFILSAILNNSIHQRFGQRGVAILCSGCHLIAYIIACLHPPYPVLIVAYMLAGFGNGMADAAWNAWIGAMANPNEVLGMLHACYGMGGVLAPLVATSMITKADVEWYEYYYVMIGVAAIEMVATVTTFRKATGKVFRDSHPKMTGRPGASRMREALLQMPAARVTWLSAVFMLCNVGVGVALGGWIVQFMIDVRKGGAFASGMTATGFWLGLTVGRVALGFVTPRLGERLALMIYLPTAMGLELLFWLVPQFFISAVVVALQGFFLGPLFPAVIVAATKLLPKHLHVSTIGFVAAFGGGGAAVLPFAVGAIAQSKGVGVLQPIVLTLLGLLLALWLALPKFNEKKE</sequence>
<feature type="transmembrane region" description="Helical" evidence="8">
    <location>
        <begin position="294"/>
        <end position="319"/>
    </location>
</feature>
<evidence type="ECO:0000259" key="9">
    <source>
        <dbReference type="PROSITE" id="PS50850"/>
    </source>
</evidence>
<feature type="transmembrane region" description="Helical" evidence="8">
    <location>
        <begin position="153"/>
        <end position="169"/>
    </location>
</feature>
<dbReference type="Pfam" id="PF07690">
    <property type="entry name" value="MFS_1"/>
    <property type="match status" value="1"/>
</dbReference>
<dbReference type="InterPro" id="IPR051788">
    <property type="entry name" value="MFS_Transporter"/>
</dbReference>